<dbReference type="GO" id="GO:0006508">
    <property type="term" value="P:proteolysis"/>
    <property type="evidence" value="ECO:0007669"/>
    <property type="project" value="InterPro"/>
</dbReference>
<organism evidence="2 3">
    <name type="scientific">Propionispira arboris</name>
    <dbReference type="NCBI Taxonomy" id="84035"/>
    <lineage>
        <taxon>Bacteria</taxon>
        <taxon>Bacillati</taxon>
        <taxon>Bacillota</taxon>
        <taxon>Negativicutes</taxon>
        <taxon>Selenomonadales</taxon>
        <taxon>Selenomonadaceae</taxon>
        <taxon>Propionispira</taxon>
    </lineage>
</organism>
<keyword evidence="1" id="KW-0472">Membrane</keyword>
<dbReference type="Proteomes" id="UP000199662">
    <property type="component" value="Unassembled WGS sequence"/>
</dbReference>
<dbReference type="GO" id="GO:0005524">
    <property type="term" value="F:ATP binding"/>
    <property type="evidence" value="ECO:0007669"/>
    <property type="project" value="InterPro"/>
</dbReference>
<protein>
    <submittedName>
        <fullName evidence="2">Uncharacterized protein</fullName>
    </submittedName>
</protein>
<evidence type="ECO:0000256" key="1">
    <source>
        <dbReference type="SAM" id="Phobius"/>
    </source>
</evidence>
<feature type="transmembrane region" description="Helical" evidence="1">
    <location>
        <begin position="239"/>
        <end position="268"/>
    </location>
</feature>
<dbReference type="GO" id="GO:0004176">
    <property type="term" value="F:ATP-dependent peptidase activity"/>
    <property type="evidence" value="ECO:0007669"/>
    <property type="project" value="InterPro"/>
</dbReference>
<feature type="transmembrane region" description="Helical" evidence="1">
    <location>
        <begin position="6"/>
        <end position="32"/>
    </location>
</feature>
<dbReference type="InterPro" id="IPR037219">
    <property type="entry name" value="Peptidase_M41-like"/>
</dbReference>
<accession>A0A1H6YZR8</accession>
<evidence type="ECO:0000313" key="3">
    <source>
        <dbReference type="Proteomes" id="UP000199662"/>
    </source>
</evidence>
<reference evidence="2 3" key="1">
    <citation type="submission" date="2016-10" db="EMBL/GenBank/DDBJ databases">
        <authorList>
            <person name="de Groot N.N."/>
        </authorList>
    </citation>
    <scope>NUCLEOTIDE SEQUENCE [LARGE SCALE GENOMIC DNA]</scope>
    <source>
        <strain evidence="2 3">DSM 2179</strain>
    </source>
</reference>
<proteinExistence type="predicted"/>
<dbReference type="EMBL" id="FNZK01000008">
    <property type="protein sequence ID" value="SEJ45294.1"/>
    <property type="molecule type" value="Genomic_DNA"/>
</dbReference>
<feature type="transmembrane region" description="Helical" evidence="1">
    <location>
        <begin position="208"/>
        <end position="227"/>
    </location>
</feature>
<name>A0A1H6YZR8_9FIRM</name>
<dbReference type="STRING" id="84035.SAMN05660742_10816"/>
<dbReference type="AlphaFoldDB" id="A0A1H6YZR8"/>
<feature type="transmembrane region" description="Helical" evidence="1">
    <location>
        <begin position="177"/>
        <end position="196"/>
    </location>
</feature>
<gene>
    <name evidence="2" type="ORF">SAMN05660742_10816</name>
</gene>
<dbReference type="RefSeq" id="WP_143063153.1">
    <property type="nucleotide sequence ID" value="NZ_FNZK01000008.1"/>
</dbReference>
<keyword evidence="1" id="KW-1133">Transmembrane helix</keyword>
<dbReference type="SUPFAM" id="SSF140990">
    <property type="entry name" value="FtsH protease domain-like"/>
    <property type="match status" value="1"/>
</dbReference>
<keyword evidence="1" id="KW-0812">Transmembrane</keyword>
<keyword evidence="3" id="KW-1185">Reference proteome</keyword>
<sequence length="273" mass="30323">METVISIIVLSVMELVYLFGTIIIIGFLLGWLETIAAQWAYKAFGKTGILLTSCIGTSIHETGHALMCLLFGHKIIAIKFFDLNPQNETLGYVQHSFDKHNLYQNMGNFFISLGPIFSGSAAILFFMYWLEPYTFSALRQMSVSVPAVHTVTDLLIWSGHSMSIVYYGLWHSPSFGSLKYCVFLVLAICISSHIALSKIDIKNAMAGLSVTFLCVVVGNFIAAFFGIDTLYYVLEAANYNVYLLSILSVSLLFSLFTAMVMGVCAGFFKIHRT</sequence>
<dbReference type="GO" id="GO:0004222">
    <property type="term" value="F:metalloendopeptidase activity"/>
    <property type="evidence" value="ECO:0007669"/>
    <property type="project" value="InterPro"/>
</dbReference>
<feature type="transmembrane region" description="Helical" evidence="1">
    <location>
        <begin position="109"/>
        <end position="130"/>
    </location>
</feature>
<evidence type="ECO:0000313" key="2">
    <source>
        <dbReference type="EMBL" id="SEJ45294.1"/>
    </source>
</evidence>